<evidence type="ECO:0000313" key="1">
    <source>
        <dbReference type="EMBL" id="EDP8234246.1"/>
    </source>
</evidence>
<organism evidence="1 2">
    <name type="scientific">Campylobacter jejuni</name>
    <dbReference type="NCBI Taxonomy" id="197"/>
    <lineage>
        <taxon>Bacteria</taxon>
        <taxon>Pseudomonadati</taxon>
        <taxon>Campylobacterota</taxon>
        <taxon>Epsilonproteobacteria</taxon>
        <taxon>Campylobacterales</taxon>
        <taxon>Campylobacteraceae</taxon>
        <taxon>Campylobacter</taxon>
    </lineage>
</organism>
<accession>A0A9P2FS60</accession>
<protein>
    <submittedName>
        <fullName evidence="1">Uncharacterized protein</fullName>
    </submittedName>
</protein>
<evidence type="ECO:0000313" key="2">
    <source>
        <dbReference type="Proteomes" id="UP000478805"/>
    </source>
</evidence>
<proteinExistence type="predicted"/>
<comment type="caution">
    <text evidence="1">The sequence shown here is derived from an EMBL/GenBank/DDBJ whole genome shotgun (WGS) entry which is preliminary data.</text>
</comment>
<name>A0A9P2FS60_CAMJU</name>
<dbReference type="EMBL" id="AANOVI010000004">
    <property type="protein sequence ID" value="EDP8234246.1"/>
    <property type="molecule type" value="Genomic_DNA"/>
</dbReference>
<gene>
    <name evidence="1" type="ORF">GSU20_04525</name>
</gene>
<sequence>MADFSIFKQKYKQYEDTLKNTSYDKDNKEYLCLKENKVINFEKLSLDLETHKGVKKVDALFCQTDQIFLVEFKNQEKSKIKKKHIKGKFKDSVLLLRRLFKEDNIAFKEYNIYLYLVMKNVGGVRSYKERQSGSEIEHAIKADDFFKEFVIKCAPKQYFLPIYKKIFNEGCQK</sequence>
<dbReference type="AlphaFoldDB" id="A0A9P2FS60"/>
<dbReference type="Proteomes" id="UP000478805">
    <property type="component" value="Unassembled WGS sequence"/>
</dbReference>
<reference evidence="1 2" key="1">
    <citation type="submission" date="2020-01" db="EMBL/GenBank/DDBJ databases">
        <authorList>
            <consortium name="PulseNet: The National Subtyping Network for Foodborne Disease Surveillance"/>
            <person name="Tarr C.L."/>
            <person name="Trees E."/>
            <person name="Katz L.S."/>
            <person name="Carleton-Romer H.A."/>
            <person name="Stroika S."/>
            <person name="Kucerova Z."/>
            <person name="Roache K.F."/>
            <person name="Sabol A.L."/>
            <person name="Besser J."/>
            <person name="Gerner-Smidt P."/>
        </authorList>
    </citation>
    <scope>NUCLEOTIDE SEQUENCE [LARGE SCALE GENOMIC DNA]</scope>
    <source>
        <strain evidence="1 2">PNUSAC014094</strain>
    </source>
</reference>
<dbReference type="RefSeq" id="WP_134862577.1">
    <property type="nucleotide sequence ID" value="NZ_BCNK01000002.1"/>
</dbReference>